<sequence>MSIWASSEAYATQGLAYGGPVVVIWGWVLVSCFSMAIALCMAELVSAFPTSGGLYYWSYMLAPVRYRRLACWMTGWINMLGQVATTAALELMITNFVASLVQLHTLGPGDTSYCSQSSLGTR</sequence>
<dbReference type="PANTHER" id="PTHR45649">
    <property type="entry name" value="AMINO-ACID PERMEASE BAT1"/>
    <property type="match status" value="1"/>
</dbReference>
<dbReference type="GO" id="GO:0006865">
    <property type="term" value="P:amino acid transport"/>
    <property type="evidence" value="ECO:0007669"/>
    <property type="project" value="InterPro"/>
</dbReference>
<dbReference type="PROSITE" id="PS00218">
    <property type="entry name" value="AMINO_ACID_PERMEASE_1"/>
    <property type="match status" value="1"/>
</dbReference>
<accession>A0A699ZFB8</accession>
<dbReference type="PANTHER" id="PTHR45649:SF26">
    <property type="entry name" value="OS04G0435100 PROTEIN"/>
    <property type="match status" value="1"/>
</dbReference>
<evidence type="ECO:0000313" key="8">
    <source>
        <dbReference type="Proteomes" id="UP000485058"/>
    </source>
</evidence>
<evidence type="ECO:0000256" key="2">
    <source>
        <dbReference type="ARBA" id="ARBA00022448"/>
    </source>
</evidence>
<keyword evidence="2" id="KW-0813">Transport</keyword>
<dbReference type="AlphaFoldDB" id="A0A699ZFB8"/>
<proteinExistence type="predicted"/>
<dbReference type="Proteomes" id="UP000485058">
    <property type="component" value="Unassembled WGS sequence"/>
</dbReference>
<keyword evidence="8" id="KW-1185">Reference proteome</keyword>
<evidence type="ECO:0000256" key="1">
    <source>
        <dbReference type="ARBA" id="ARBA00004141"/>
    </source>
</evidence>
<dbReference type="Gene3D" id="1.20.1740.10">
    <property type="entry name" value="Amino acid/polyamine transporter I"/>
    <property type="match status" value="1"/>
</dbReference>
<gene>
    <name evidence="7" type="ORF">HaLaN_17741</name>
</gene>
<organism evidence="7 8">
    <name type="scientific">Haematococcus lacustris</name>
    <name type="common">Green alga</name>
    <name type="synonym">Haematococcus pluvialis</name>
    <dbReference type="NCBI Taxonomy" id="44745"/>
    <lineage>
        <taxon>Eukaryota</taxon>
        <taxon>Viridiplantae</taxon>
        <taxon>Chlorophyta</taxon>
        <taxon>core chlorophytes</taxon>
        <taxon>Chlorophyceae</taxon>
        <taxon>CS clade</taxon>
        <taxon>Chlamydomonadales</taxon>
        <taxon>Haematococcaceae</taxon>
        <taxon>Haematococcus</taxon>
    </lineage>
</organism>
<evidence type="ECO:0000256" key="4">
    <source>
        <dbReference type="ARBA" id="ARBA00022989"/>
    </source>
</evidence>
<dbReference type="EMBL" id="BLLF01001663">
    <property type="protein sequence ID" value="GFH20595.1"/>
    <property type="molecule type" value="Genomic_DNA"/>
</dbReference>
<evidence type="ECO:0000313" key="7">
    <source>
        <dbReference type="EMBL" id="GFH20595.1"/>
    </source>
</evidence>
<keyword evidence="5 6" id="KW-0472">Membrane</keyword>
<keyword evidence="3 6" id="KW-0812">Transmembrane</keyword>
<evidence type="ECO:0000256" key="3">
    <source>
        <dbReference type="ARBA" id="ARBA00022692"/>
    </source>
</evidence>
<dbReference type="GO" id="GO:0022857">
    <property type="term" value="F:transmembrane transporter activity"/>
    <property type="evidence" value="ECO:0007669"/>
    <property type="project" value="InterPro"/>
</dbReference>
<comment type="subcellular location">
    <subcellularLocation>
        <location evidence="1">Membrane</location>
        <topology evidence="1">Multi-pass membrane protein</topology>
    </subcellularLocation>
</comment>
<dbReference type="GO" id="GO:0016020">
    <property type="term" value="C:membrane"/>
    <property type="evidence" value="ECO:0007669"/>
    <property type="project" value="UniProtKB-SubCell"/>
</dbReference>
<comment type="caution">
    <text evidence="7">The sequence shown here is derived from an EMBL/GenBank/DDBJ whole genome shotgun (WGS) entry which is preliminary data.</text>
</comment>
<evidence type="ECO:0000256" key="5">
    <source>
        <dbReference type="ARBA" id="ARBA00023136"/>
    </source>
</evidence>
<protein>
    <submittedName>
        <fullName evidence="7">Uncharacterized protein</fullName>
    </submittedName>
</protein>
<dbReference type="InterPro" id="IPR002293">
    <property type="entry name" value="AA/rel_permease1"/>
</dbReference>
<dbReference type="Pfam" id="PF13520">
    <property type="entry name" value="AA_permease_2"/>
    <property type="match status" value="1"/>
</dbReference>
<name>A0A699ZFB8_HAELA</name>
<keyword evidence="4 6" id="KW-1133">Transmembrane helix</keyword>
<reference evidence="7 8" key="1">
    <citation type="submission" date="2020-02" db="EMBL/GenBank/DDBJ databases">
        <title>Draft genome sequence of Haematococcus lacustris strain NIES-144.</title>
        <authorList>
            <person name="Morimoto D."/>
            <person name="Nakagawa S."/>
            <person name="Yoshida T."/>
            <person name="Sawayama S."/>
        </authorList>
    </citation>
    <scope>NUCLEOTIDE SEQUENCE [LARGE SCALE GENOMIC DNA]</scope>
    <source>
        <strain evidence="7 8">NIES-144</strain>
    </source>
</reference>
<evidence type="ECO:0000256" key="6">
    <source>
        <dbReference type="SAM" id="Phobius"/>
    </source>
</evidence>
<feature type="transmembrane region" description="Helical" evidence="6">
    <location>
        <begin position="24"/>
        <end position="57"/>
    </location>
</feature>
<dbReference type="InterPro" id="IPR004840">
    <property type="entry name" value="Amino_acid_permease_CS"/>
</dbReference>